<reference evidence="2" key="1">
    <citation type="submission" date="2018-05" db="EMBL/GenBank/DDBJ databases">
        <title>Draft genome of Mucuna pruriens seed.</title>
        <authorList>
            <person name="Nnadi N.E."/>
            <person name="Vos R."/>
            <person name="Hasami M.H."/>
            <person name="Devisetty U.K."/>
            <person name="Aguiy J.C."/>
        </authorList>
    </citation>
    <scope>NUCLEOTIDE SEQUENCE [LARGE SCALE GENOMIC DNA]</scope>
    <source>
        <strain evidence="2">JCA_2017</strain>
    </source>
</reference>
<name>A0A371GRT2_MUCPR</name>
<evidence type="ECO:0000313" key="3">
    <source>
        <dbReference type="Proteomes" id="UP000257109"/>
    </source>
</evidence>
<feature type="non-terminal residue" evidence="2">
    <location>
        <position position="1"/>
    </location>
</feature>
<feature type="region of interest" description="Disordered" evidence="1">
    <location>
        <begin position="52"/>
        <end position="88"/>
    </location>
</feature>
<dbReference type="EMBL" id="QJKJ01004669">
    <property type="protein sequence ID" value="RDX93230.1"/>
    <property type="molecule type" value="Genomic_DNA"/>
</dbReference>
<accession>A0A371GRT2</accession>
<evidence type="ECO:0000256" key="1">
    <source>
        <dbReference type="SAM" id="MobiDB-lite"/>
    </source>
</evidence>
<keyword evidence="3" id="KW-1185">Reference proteome</keyword>
<dbReference type="Proteomes" id="UP000257109">
    <property type="component" value="Unassembled WGS sequence"/>
</dbReference>
<proteinExistence type="predicted"/>
<gene>
    <name evidence="2" type="ORF">CR513_24543</name>
</gene>
<comment type="caution">
    <text evidence="2">The sequence shown here is derived from an EMBL/GenBank/DDBJ whole genome shotgun (WGS) entry which is preliminary data.</text>
</comment>
<sequence length="131" mass="14408">MPMSIYKSLNCGDLELMSHKIHIISGPKKSAIKQLMHSANYSFIAGPAKPTAHHWGPSREHLNLDDSISTRPRLGQQAKRPNKEQIPVALHVSDPLKSHLDSSSAPRHSRVAYSASYSKGRIGIPLVILLS</sequence>
<evidence type="ECO:0000313" key="2">
    <source>
        <dbReference type="EMBL" id="RDX93230.1"/>
    </source>
</evidence>
<dbReference type="AlphaFoldDB" id="A0A371GRT2"/>
<organism evidence="2 3">
    <name type="scientific">Mucuna pruriens</name>
    <name type="common">Velvet bean</name>
    <name type="synonym">Dolichos pruriens</name>
    <dbReference type="NCBI Taxonomy" id="157652"/>
    <lineage>
        <taxon>Eukaryota</taxon>
        <taxon>Viridiplantae</taxon>
        <taxon>Streptophyta</taxon>
        <taxon>Embryophyta</taxon>
        <taxon>Tracheophyta</taxon>
        <taxon>Spermatophyta</taxon>
        <taxon>Magnoliopsida</taxon>
        <taxon>eudicotyledons</taxon>
        <taxon>Gunneridae</taxon>
        <taxon>Pentapetalae</taxon>
        <taxon>rosids</taxon>
        <taxon>fabids</taxon>
        <taxon>Fabales</taxon>
        <taxon>Fabaceae</taxon>
        <taxon>Papilionoideae</taxon>
        <taxon>50 kb inversion clade</taxon>
        <taxon>NPAAA clade</taxon>
        <taxon>indigoferoid/millettioid clade</taxon>
        <taxon>Phaseoleae</taxon>
        <taxon>Mucuna</taxon>
    </lineage>
</organism>
<protein>
    <submittedName>
        <fullName evidence="2">Uncharacterized protein</fullName>
    </submittedName>
</protein>